<name>H1XTB8_CALAY</name>
<evidence type="ECO:0000259" key="5">
    <source>
        <dbReference type="Pfam" id="PF11897"/>
    </source>
</evidence>
<dbReference type="AlphaFoldDB" id="H1XTB8"/>
<dbReference type="STRING" id="880073.Cabys_3559"/>
<evidence type="ECO:0000313" key="6">
    <source>
        <dbReference type="EMBL" id="APF20305.1"/>
    </source>
</evidence>
<dbReference type="InterPro" id="IPR052182">
    <property type="entry name" value="Glycogen/Maltodextrin_Phosph"/>
</dbReference>
<reference evidence="6 9" key="2">
    <citation type="submission" date="2016-11" db="EMBL/GenBank/DDBJ databases">
        <title>Genomic analysis of Caldithrix abyssi and proposal of a novel bacterial phylum Caldithrichaeota.</title>
        <authorList>
            <person name="Kublanov I."/>
            <person name="Sigalova O."/>
            <person name="Gavrilov S."/>
            <person name="Lebedinsky A."/>
            <person name="Ivanova N."/>
            <person name="Daum C."/>
            <person name="Reddy T."/>
            <person name="Klenk H.P."/>
            <person name="Goker M."/>
            <person name="Reva O."/>
            <person name="Miroshnichenko M."/>
            <person name="Kyprides N."/>
            <person name="Woyke T."/>
            <person name="Gelfand M."/>
        </authorList>
    </citation>
    <scope>NUCLEOTIDE SEQUENCE [LARGE SCALE GENOMIC DNA]</scope>
    <source>
        <strain evidence="6 9">LF13</strain>
    </source>
</reference>
<keyword evidence="3" id="KW-0021">Allosteric enzyme</keyword>
<accession>H1XTB8</accession>
<dbReference type="Pfam" id="PF11897">
    <property type="entry name" value="DUF3417"/>
    <property type="match status" value="1"/>
</dbReference>
<dbReference type="GO" id="GO:0005975">
    <property type="term" value="P:carbohydrate metabolic process"/>
    <property type="evidence" value="ECO:0007669"/>
    <property type="project" value="InterPro"/>
</dbReference>
<dbReference type="RefSeq" id="WP_006927305.1">
    <property type="nucleotide sequence ID" value="NZ_CM001402.1"/>
</dbReference>
<dbReference type="HOGENOM" id="CLU_015112_0_0_0"/>
<dbReference type="PANTHER" id="PTHR42655">
    <property type="entry name" value="GLYCOGEN PHOSPHORYLASE"/>
    <property type="match status" value="1"/>
</dbReference>
<dbReference type="Pfam" id="PF00343">
    <property type="entry name" value="Phosphorylase"/>
    <property type="match status" value="1"/>
</dbReference>
<dbReference type="PaxDb" id="880073-Calab_0712"/>
<dbReference type="SUPFAM" id="SSF53756">
    <property type="entry name" value="UDP-Glycosyltransferase/glycogen phosphorylase"/>
    <property type="match status" value="1"/>
</dbReference>
<evidence type="ECO:0000313" key="8">
    <source>
        <dbReference type="Proteomes" id="UP000004671"/>
    </source>
</evidence>
<sequence>MTDRKSLPDKLQPLEGLSQNLWFSWNHKALQLFQSIDAELWESSGHNPVALLQDVSAERLQQLSNDQDFVEKLNRIHQEFQNYLQSQPTVFQQQFPDLTDKIVAYFSAEFGVHESLPNYSGGLGILAGDHLKSASDLGLPLVGVGLFYKYAYFNQQLDEHGNQIESYDALDPQRLALKLVTDSTGQPIKISVFLKDHEVKAQIWQADVGRVKLYLLDSNVPENAPADQEITSTLYGGDREMRIRQEILLGIGGIRALRAMGYEPTVIHMNEGHSAFSGLERLRELMEKGLTFEEAYQMVRNSALFTTHTPIPAGNEAFEFDLMRAYFKPFWENLGLGEQQFFDLGRNVNEHKHENFSLTVLALNLSSMANGVSAIHGNVSRAMWKHIFPGIPESEIPIGHITNGIHTETWLHPLMIQMFEEYLGKDWRENIRNAEYWKKIDDVPDSVFWQTMQEMRQEMADYLRAEYQKRLERFANAEHHFPAPDAILDPNILTIGFARRFAPYKRATLIFRDPERLKKILNDPQRPVQIIFAGKAHPHNDAGKELIRTINRFAQEEGYRGKIVFVEGYSMAISRAMVSGSDVWLNNPRRPLEASGTSGQKVPINGGINLSIMDGWWPEAFNGKNGWAIGDDIEFADPERQDQHDSQSLYELLEKEVVPNFYDRDENGVPLRWVKMAKESLKTIIHQFSTHRMVWEYIEKYYVPGMKQATKLSSNQFSLLKEHVRWLKNISAKWPTIHFSVLSNGAENRIFSAGEERDIHVVVHLDGLKPEEVTVELVLERQDALQRSQNMETVALPLEKNLGQGQYQYGKKVRAKTDGAYRFSCRVLPRNENLLHKHDTRLIKWLD</sequence>
<evidence type="ECO:0000313" key="7">
    <source>
        <dbReference type="EMBL" id="EHO40351.1"/>
    </source>
</evidence>
<dbReference type="OrthoDB" id="9760804at2"/>
<protein>
    <submittedName>
        <fullName evidence="7">Alpha-glucan phosphorylase</fullName>
    </submittedName>
    <submittedName>
        <fullName evidence="6">Maltodextrin phosphorylase</fullName>
    </submittedName>
</protein>
<dbReference type="EMBL" id="CP018099">
    <property type="protein sequence ID" value="APF20305.1"/>
    <property type="molecule type" value="Genomic_DNA"/>
</dbReference>
<dbReference type="InterPro" id="IPR024517">
    <property type="entry name" value="Glycogen_phosphorylase_DUF3417"/>
</dbReference>
<dbReference type="PIRSF" id="PIRSF000460">
    <property type="entry name" value="Pprylas_GlgP"/>
    <property type="match status" value="1"/>
</dbReference>
<proteinExistence type="inferred from homology"/>
<dbReference type="GO" id="GO:0008184">
    <property type="term" value="F:glycogen phosphorylase activity"/>
    <property type="evidence" value="ECO:0007669"/>
    <property type="project" value="InterPro"/>
</dbReference>
<dbReference type="InParanoid" id="H1XTB8"/>
<feature type="domain" description="DUF3417" evidence="5">
    <location>
        <begin position="7"/>
        <end position="116"/>
    </location>
</feature>
<evidence type="ECO:0000256" key="3">
    <source>
        <dbReference type="ARBA" id="ARBA00022533"/>
    </source>
</evidence>
<dbReference type="InterPro" id="IPR011834">
    <property type="entry name" value="Agluc_phsphrylas"/>
</dbReference>
<dbReference type="Gene3D" id="3.40.50.2000">
    <property type="entry name" value="Glycogen Phosphorylase B"/>
    <property type="match status" value="3"/>
</dbReference>
<evidence type="ECO:0000256" key="4">
    <source>
        <dbReference type="PIRSR" id="PIRSR000460-1"/>
    </source>
</evidence>
<evidence type="ECO:0000313" key="9">
    <source>
        <dbReference type="Proteomes" id="UP000183868"/>
    </source>
</evidence>
<organism evidence="7 8">
    <name type="scientific">Caldithrix abyssi DSM 13497</name>
    <dbReference type="NCBI Taxonomy" id="880073"/>
    <lineage>
        <taxon>Bacteria</taxon>
        <taxon>Pseudomonadati</taxon>
        <taxon>Calditrichota</taxon>
        <taxon>Calditrichia</taxon>
        <taxon>Calditrichales</taxon>
        <taxon>Calditrichaceae</taxon>
        <taxon>Caldithrix</taxon>
    </lineage>
</organism>
<evidence type="ECO:0000256" key="2">
    <source>
        <dbReference type="ARBA" id="ARBA00006047"/>
    </source>
</evidence>
<dbReference type="PANTHER" id="PTHR42655:SF1">
    <property type="entry name" value="GLYCOGEN PHOSPHORYLASE"/>
    <property type="match status" value="1"/>
</dbReference>
<dbReference type="Proteomes" id="UP000004671">
    <property type="component" value="Chromosome"/>
</dbReference>
<keyword evidence="8" id="KW-1185">Reference proteome</keyword>
<dbReference type="eggNOG" id="COG0058">
    <property type="taxonomic scope" value="Bacteria"/>
</dbReference>
<gene>
    <name evidence="6" type="ORF">Cabys_3559</name>
    <name evidence="7" type="ORF">Calab_0712</name>
</gene>
<dbReference type="EMBL" id="CM001402">
    <property type="protein sequence ID" value="EHO40351.1"/>
    <property type="molecule type" value="Genomic_DNA"/>
</dbReference>
<reference evidence="7 8" key="1">
    <citation type="submission" date="2011-09" db="EMBL/GenBank/DDBJ databases">
        <title>The permanent draft genome of Caldithrix abyssi DSM 13497.</title>
        <authorList>
            <consortium name="US DOE Joint Genome Institute (JGI-PGF)"/>
            <person name="Lucas S."/>
            <person name="Han J."/>
            <person name="Lapidus A."/>
            <person name="Bruce D."/>
            <person name="Goodwin L."/>
            <person name="Pitluck S."/>
            <person name="Peters L."/>
            <person name="Kyrpides N."/>
            <person name="Mavromatis K."/>
            <person name="Ivanova N."/>
            <person name="Mikhailova N."/>
            <person name="Chertkov O."/>
            <person name="Detter J.C."/>
            <person name="Tapia R."/>
            <person name="Han C."/>
            <person name="Land M."/>
            <person name="Hauser L."/>
            <person name="Markowitz V."/>
            <person name="Cheng J.-F."/>
            <person name="Hugenholtz P."/>
            <person name="Woyke T."/>
            <person name="Wu D."/>
            <person name="Spring S."/>
            <person name="Brambilla E."/>
            <person name="Klenk H.-P."/>
            <person name="Eisen J.A."/>
        </authorList>
    </citation>
    <scope>NUCLEOTIDE SEQUENCE [LARGE SCALE GENOMIC DNA]</scope>
    <source>
        <strain evidence="7 8">DSM 13497</strain>
    </source>
</reference>
<dbReference type="FunCoup" id="H1XTB8">
    <property type="interactions" value="514"/>
</dbReference>
<dbReference type="GO" id="GO:0030170">
    <property type="term" value="F:pyridoxal phosphate binding"/>
    <property type="evidence" value="ECO:0007669"/>
    <property type="project" value="InterPro"/>
</dbReference>
<evidence type="ECO:0000256" key="1">
    <source>
        <dbReference type="ARBA" id="ARBA00001275"/>
    </source>
</evidence>
<keyword evidence="4" id="KW-0663">Pyridoxal phosphate</keyword>
<dbReference type="KEGG" id="caby:Cabys_3559"/>
<dbReference type="InterPro" id="IPR000811">
    <property type="entry name" value="Glyco_trans_35"/>
</dbReference>
<dbReference type="Proteomes" id="UP000183868">
    <property type="component" value="Chromosome"/>
</dbReference>
<comment type="similarity">
    <text evidence="2">Belongs to the glycogen phosphorylase family.</text>
</comment>
<comment type="catalytic activity">
    <reaction evidence="1">
        <text>[(1-&gt;4)-alpha-D-glucosyl](n) + phosphate = [(1-&gt;4)-alpha-D-glucosyl](n-1) + alpha-D-glucose 1-phosphate</text>
        <dbReference type="Rhea" id="RHEA:41732"/>
        <dbReference type="Rhea" id="RHEA-COMP:9584"/>
        <dbReference type="Rhea" id="RHEA-COMP:9586"/>
        <dbReference type="ChEBI" id="CHEBI:15444"/>
        <dbReference type="ChEBI" id="CHEBI:43474"/>
        <dbReference type="ChEBI" id="CHEBI:58601"/>
        <dbReference type="EC" id="2.4.1.1"/>
    </reaction>
</comment>
<feature type="modified residue" description="N6-(pyridoxal phosphate)lysine" evidence="4">
    <location>
        <position position="601"/>
    </location>
</feature>
<dbReference type="NCBIfam" id="TIGR02094">
    <property type="entry name" value="more_P_ylases"/>
    <property type="match status" value="1"/>
</dbReference>